<feature type="region of interest" description="Disordered" evidence="6">
    <location>
        <begin position="275"/>
        <end position="321"/>
    </location>
</feature>
<keyword evidence="7" id="KW-0812">Transmembrane</keyword>
<comment type="catalytic activity">
    <reaction evidence="1">
        <text>ATP + protein L-histidine = ADP + protein N-phospho-L-histidine.</text>
        <dbReference type="EC" id="2.7.13.3"/>
    </reaction>
</comment>
<keyword evidence="10" id="KW-1185">Reference proteome</keyword>
<sequence length="414" mass="44303">MASTDTRYARLIPHFIRAVGVVLFVAHVSIYMTFVGATPADLFSIYFAMTLLSIVPFAGTIVAGSLWLDRSPVPAKQYLRIGGWFAASLGGFLLLNLGMIAIWSEAPLSWDLSWAVWAAAIGGAGGVVAGTLEARSITRAVQAERERLGREAVERRNERLEAFAAVVAHDLRNPLQVASSHLDLARQETESSHHEQIDAALDRMDSIVERTLTLARSGQVIDEPEAVELAPFVTDCWAGVPTADATLTIESSAVIEADPDRLRHLFENLFRNAVEHGSTSPRSQAPEDAAEHGSTSPRSHAPGDSEGQSPSGSRTQSDDTIEYADSTVAVRVGTTEQGFYVADDGPGISPEQRATLFDDTDASGGIGLAIVDRIVDAHGWELDVSDSTDGGARFEVTGVSLSETDTAAQPHQGR</sequence>
<dbReference type="PROSITE" id="PS50109">
    <property type="entry name" value="HIS_KIN"/>
    <property type="match status" value="1"/>
</dbReference>
<dbReference type="InterPro" id="IPR036097">
    <property type="entry name" value="HisK_dim/P_sf"/>
</dbReference>
<accession>A0A897NMB2</accession>
<feature type="compositionally biased region" description="Polar residues" evidence="6">
    <location>
        <begin position="306"/>
        <end position="315"/>
    </location>
</feature>
<dbReference type="Gene3D" id="3.30.565.10">
    <property type="entry name" value="Histidine kinase-like ATPase, C-terminal domain"/>
    <property type="match status" value="1"/>
</dbReference>
<evidence type="ECO:0000256" key="7">
    <source>
        <dbReference type="SAM" id="Phobius"/>
    </source>
</evidence>
<dbReference type="InterPro" id="IPR003661">
    <property type="entry name" value="HisK_dim/P_dom"/>
</dbReference>
<feature type="transmembrane region" description="Helical" evidence="7">
    <location>
        <begin position="114"/>
        <end position="132"/>
    </location>
</feature>
<gene>
    <name evidence="9" type="ORF">HSEST_0348</name>
</gene>
<dbReference type="GO" id="GO:0000155">
    <property type="term" value="F:phosphorelay sensor kinase activity"/>
    <property type="evidence" value="ECO:0007669"/>
    <property type="project" value="InterPro"/>
</dbReference>
<proteinExistence type="predicted"/>
<feature type="transmembrane region" description="Helical" evidence="7">
    <location>
        <begin position="15"/>
        <end position="37"/>
    </location>
</feature>
<dbReference type="EMBL" id="CP064791">
    <property type="protein sequence ID" value="QSG13897.1"/>
    <property type="molecule type" value="Genomic_DNA"/>
</dbReference>
<evidence type="ECO:0000256" key="3">
    <source>
        <dbReference type="ARBA" id="ARBA00022679"/>
    </source>
</evidence>
<dbReference type="SMART" id="SM00387">
    <property type="entry name" value="HATPase_c"/>
    <property type="match status" value="1"/>
</dbReference>
<dbReference type="EC" id="2.7.13.3" evidence="2"/>
<feature type="transmembrane region" description="Helical" evidence="7">
    <location>
        <begin position="81"/>
        <end position="102"/>
    </location>
</feature>
<evidence type="ECO:0000313" key="9">
    <source>
        <dbReference type="EMBL" id="QSG13897.1"/>
    </source>
</evidence>
<dbReference type="InterPro" id="IPR005467">
    <property type="entry name" value="His_kinase_dom"/>
</dbReference>
<dbReference type="Pfam" id="PF00512">
    <property type="entry name" value="HisKA"/>
    <property type="match status" value="1"/>
</dbReference>
<dbReference type="Gene3D" id="1.10.287.130">
    <property type="match status" value="1"/>
</dbReference>
<dbReference type="SUPFAM" id="SSF47384">
    <property type="entry name" value="Homodimeric domain of signal transducing histidine kinase"/>
    <property type="match status" value="1"/>
</dbReference>
<evidence type="ECO:0000313" key="10">
    <source>
        <dbReference type="Proteomes" id="UP000663292"/>
    </source>
</evidence>
<keyword evidence="4 9" id="KW-0418">Kinase</keyword>
<keyword evidence="7" id="KW-0472">Membrane</keyword>
<reference evidence="9 10" key="1">
    <citation type="submission" date="2020-11" db="EMBL/GenBank/DDBJ databases">
        <title>Carbohydrate-dependent, anaerobic sulfur respiration: A novel catabolism in halophilic archaea.</title>
        <authorList>
            <person name="Sorokin D.Y."/>
            <person name="Messina E."/>
            <person name="Smedile F."/>
            <person name="La Cono V."/>
            <person name="Hallsworth J.E."/>
            <person name="Yakimov M.M."/>
        </authorList>
    </citation>
    <scope>NUCLEOTIDE SEQUENCE [LARGE SCALE GENOMIC DNA]</scope>
    <source>
        <strain evidence="9 10">HSR-Est</strain>
    </source>
</reference>
<evidence type="ECO:0000256" key="5">
    <source>
        <dbReference type="ARBA" id="ARBA00023012"/>
    </source>
</evidence>
<keyword evidence="5" id="KW-0902">Two-component regulatory system</keyword>
<dbReference type="PANTHER" id="PTHR43711">
    <property type="entry name" value="TWO-COMPONENT HISTIDINE KINASE"/>
    <property type="match status" value="1"/>
</dbReference>
<dbReference type="InterPro" id="IPR050736">
    <property type="entry name" value="Sensor_HK_Regulatory"/>
</dbReference>
<feature type="transmembrane region" description="Helical" evidence="7">
    <location>
        <begin position="43"/>
        <end position="69"/>
    </location>
</feature>
<organism evidence="9 10">
    <name type="scientific">Halapricum desulfuricans</name>
    <dbReference type="NCBI Taxonomy" id="2841257"/>
    <lineage>
        <taxon>Archaea</taxon>
        <taxon>Methanobacteriati</taxon>
        <taxon>Methanobacteriota</taxon>
        <taxon>Stenosarchaea group</taxon>
        <taxon>Halobacteria</taxon>
        <taxon>Halobacteriales</taxon>
        <taxon>Haloarculaceae</taxon>
        <taxon>Halapricum</taxon>
    </lineage>
</organism>
<dbReference type="PANTHER" id="PTHR43711:SF1">
    <property type="entry name" value="HISTIDINE KINASE 1"/>
    <property type="match status" value="1"/>
</dbReference>
<keyword evidence="3" id="KW-0808">Transferase</keyword>
<dbReference type="GeneID" id="68856987"/>
<evidence type="ECO:0000256" key="1">
    <source>
        <dbReference type="ARBA" id="ARBA00000085"/>
    </source>
</evidence>
<evidence type="ECO:0000259" key="8">
    <source>
        <dbReference type="PROSITE" id="PS50109"/>
    </source>
</evidence>
<evidence type="ECO:0000256" key="4">
    <source>
        <dbReference type="ARBA" id="ARBA00022777"/>
    </source>
</evidence>
<name>A0A897NMB2_9EURY</name>
<dbReference type="InterPro" id="IPR003594">
    <property type="entry name" value="HATPase_dom"/>
</dbReference>
<dbReference type="Pfam" id="PF02518">
    <property type="entry name" value="HATPase_c"/>
    <property type="match status" value="1"/>
</dbReference>
<dbReference type="SMART" id="SM00388">
    <property type="entry name" value="HisKA"/>
    <property type="match status" value="1"/>
</dbReference>
<dbReference type="InterPro" id="IPR036890">
    <property type="entry name" value="HATPase_C_sf"/>
</dbReference>
<protein>
    <recommendedName>
        <fullName evidence="2">histidine kinase</fullName>
        <ecNumber evidence="2">2.7.13.3</ecNumber>
    </recommendedName>
</protein>
<feature type="domain" description="Histidine kinase" evidence="8">
    <location>
        <begin position="166"/>
        <end position="397"/>
    </location>
</feature>
<evidence type="ECO:0000256" key="6">
    <source>
        <dbReference type="SAM" id="MobiDB-lite"/>
    </source>
</evidence>
<dbReference type="AlphaFoldDB" id="A0A897NMB2"/>
<evidence type="ECO:0000256" key="2">
    <source>
        <dbReference type="ARBA" id="ARBA00012438"/>
    </source>
</evidence>
<dbReference type="Proteomes" id="UP000663292">
    <property type="component" value="Chromosome"/>
</dbReference>
<keyword evidence="7" id="KW-1133">Transmembrane helix</keyword>
<dbReference type="CDD" id="cd00082">
    <property type="entry name" value="HisKA"/>
    <property type="match status" value="1"/>
</dbReference>
<dbReference type="RefSeq" id="WP_229121846.1">
    <property type="nucleotide sequence ID" value="NZ_CP064791.1"/>
</dbReference>
<dbReference type="SUPFAM" id="SSF55874">
    <property type="entry name" value="ATPase domain of HSP90 chaperone/DNA topoisomerase II/histidine kinase"/>
    <property type="match status" value="1"/>
</dbReference>